<dbReference type="STRING" id="1449350.OCH239_07565"/>
<protein>
    <submittedName>
        <fullName evidence="2">Dihydrodipicolinate reductase</fullName>
    </submittedName>
</protein>
<feature type="chain" id="PRO_5004977290" evidence="1">
    <location>
        <begin position="22"/>
        <end position="118"/>
    </location>
</feature>
<evidence type="ECO:0000313" key="3">
    <source>
        <dbReference type="Proteomes" id="UP000022447"/>
    </source>
</evidence>
<evidence type="ECO:0000256" key="1">
    <source>
        <dbReference type="SAM" id="SignalP"/>
    </source>
</evidence>
<keyword evidence="3" id="KW-1185">Reference proteome</keyword>
<dbReference type="OrthoDB" id="7874348at2"/>
<organism evidence="2 3">
    <name type="scientific">Roseivivax halodurans JCM 10272</name>
    <dbReference type="NCBI Taxonomy" id="1449350"/>
    <lineage>
        <taxon>Bacteria</taxon>
        <taxon>Pseudomonadati</taxon>
        <taxon>Pseudomonadota</taxon>
        <taxon>Alphaproteobacteria</taxon>
        <taxon>Rhodobacterales</taxon>
        <taxon>Roseobacteraceae</taxon>
        <taxon>Roseivivax</taxon>
    </lineage>
</organism>
<dbReference type="RefSeq" id="WP_037258372.1">
    <property type="nucleotide sequence ID" value="NZ_JALZ01000002.1"/>
</dbReference>
<dbReference type="EMBL" id="JALZ01000002">
    <property type="protein sequence ID" value="ETX16015.1"/>
    <property type="molecule type" value="Genomic_DNA"/>
</dbReference>
<name>X7EJG5_9RHOB</name>
<evidence type="ECO:0000313" key="2">
    <source>
        <dbReference type="EMBL" id="ETX16015.1"/>
    </source>
</evidence>
<feature type="signal peptide" evidence="1">
    <location>
        <begin position="1"/>
        <end position="21"/>
    </location>
</feature>
<dbReference type="PATRIC" id="fig|1449350.3.peg.551"/>
<accession>X7EJG5</accession>
<gene>
    <name evidence="2" type="ORF">OCH239_07565</name>
</gene>
<reference evidence="2 3" key="1">
    <citation type="submission" date="2014-01" db="EMBL/GenBank/DDBJ databases">
        <title>Roseivivax halodurans JCM 10272 Genome Sequencing.</title>
        <authorList>
            <person name="Lai Q."/>
            <person name="Li G."/>
            <person name="Shao Z."/>
        </authorList>
    </citation>
    <scope>NUCLEOTIDE SEQUENCE [LARGE SCALE GENOMIC DNA]</scope>
    <source>
        <strain evidence="2 3">JCM 10272</strain>
    </source>
</reference>
<dbReference type="eggNOG" id="ENOG5032YS5">
    <property type="taxonomic scope" value="Bacteria"/>
</dbReference>
<proteinExistence type="predicted"/>
<dbReference type="Proteomes" id="UP000022447">
    <property type="component" value="Unassembled WGS sequence"/>
</dbReference>
<dbReference type="AlphaFoldDB" id="X7EJG5"/>
<sequence>MLACLCRAGLIAGLLATPLAAEPQRIAERGTFLGLVEGRTLTRPLVRLRVTPDGGISGSGFGFDVSGDWSWENGFFCRELRWSGGGRDRNCQLVTAEEGRIRFTSDRGAGDSAGFAIE</sequence>
<keyword evidence="1" id="KW-0732">Signal</keyword>
<comment type="caution">
    <text evidence="2">The sequence shown here is derived from an EMBL/GenBank/DDBJ whole genome shotgun (WGS) entry which is preliminary data.</text>
</comment>